<dbReference type="EMBL" id="MU006625">
    <property type="protein sequence ID" value="KAF2741788.1"/>
    <property type="molecule type" value="Genomic_DNA"/>
</dbReference>
<gene>
    <name evidence="1" type="ORF">M011DRAFT_317755</name>
</gene>
<dbReference type="Proteomes" id="UP000799440">
    <property type="component" value="Unassembled WGS sequence"/>
</dbReference>
<sequence length="73" mass="8284">MYMGQYSLRWKGLFECIILHLPIHFRGRRSRGEGSTAAALFIIIAQATPDFVESPYFGANQIQTWMALSAPYS</sequence>
<keyword evidence="2" id="KW-1185">Reference proteome</keyword>
<dbReference type="AlphaFoldDB" id="A0A6A6UU40"/>
<name>A0A6A6UU40_9PLEO</name>
<reference evidence="1" key="1">
    <citation type="journal article" date="2020" name="Stud. Mycol.">
        <title>101 Dothideomycetes genomes: a test case for predicting lifestyles and emergence of pathogens.</title>
        <authorList>
            <person name="Haridas S."/>
            <person name="Albert R."/>
            <person name="Binder M."/>
            <person name="Bloem J."/>
            <person name="Labutti K."/>
            <person name="Salamov A."/>
            <person name="Andreopoulos B."/>
            <person name="Baker S."/>
            <person name="Barry K."/>
            <person name="Bills G."/>
            <person name="Bluhm B."/>
            <person name="Cannon C."/>
            <person name="Castanera R."/>
            <person name="Culley D."/>
            <person name="Daum C."/>
            <person name="Ezra D."/>
            <person name="Gonzalez J."/>
            <person name="Henrissat B."/>
            <person name="Kuo A."/>
            <person name="Liang C."/>
            <person name="Lipzen A."/>
            <person name="Lutzoni F."/>
            <person name="Magnuson J."/>
            <person name="Mondo S."/>
            <person name="Nolan M."/>
            <person name="Ohm R."/>
            <person name="Pangilinan J."/>
            <person name="Park H.-J."/>
            <person name="Ramirez L."/>
            <person name="Alfaro M."/>
            <person name="Sun H."/>
            <person name="Tritt A."/>
            <person name="Yoshinaga Y."/>
            <person name="Zwiers L.-H."/>
            <person name="Turgeon B."/>
            <person name="Goodwin S."/>
            <person name="Spatafora J."/>
            <person name="Crous P."/>
            <person name="Grigoriev I."/>
        </authorList>
    </citation>
    <scope>NUCLEOTIDE SEQUENCE</scope>
    <source>
        <strain evidence="1">CBS 119925</strain>
    </source>
</reference>
<proteinExistence type="predicted"/>
<evidence type="ECO:0000313" key="2">
    <source>
        <dbReference type="Proteomes" id="UP000799440"/>
    </source>
</evidence>
<protein>
    <submittedName>
        <fullName evidence="1">Uncharacterized protein</fullName>
    </submittedName>
</protein>
<organism evidence="1 2">
    <name type="scientific">Sporormia fimetaria CBS 119925</name>
    <dbReference type="NCBI Taxonomy" id="1340428"/>
    <lineage>
        <taxon>Eukaryota</taxon>
        <taxon>Fungi</taxon>
        <taxon>Dikarya</taxon>
        <taxon>Ascomycota</taxon>
        <taxon>Pezizomycotina</taxon>
        <taxon>Dothideomycetes</taxon>
        <taxon>Pleosporomycetidae</taxon>
        <taxon>Pleosporales</taxon>
        <taxon>Sporormiaceae</taxon>
        <taxon>Sporormia</taxon>
    </lineage>
</organism>
<accession>A0A6A6UU40</accession>
<evidence type="ECO:0000313" key="1">
    <source>
        <dbReference type="EMBL" id="KAF2741788.1"/>
    </source>
</evidence>